<dbReference type="InterPro" id="IPR008969">
    <property type="entry name" value="CarboxyPept-like_regulatory"/>
</dbReference>
<dbReference type="Gene3D" id="2.60.40.1120">
    <property type="entry name" value="Carboxypeptidase-like, regulatory domain"/>
    <property type="match status" value="1"/>
</dbReference>
<keyword evidence="8" id="KW-0732">Signal</keyword>
<feature type="signal peptide" evidence="8">
    <location>
        <begin position="1"/>
        <end position="32"/>
    </location>
</feature>
<keyword evidence="6 7" id="KW-0998">Cell outer membrane</keyword>
<evidence type="ECO:0000259" key="9">
    <source>
        <dbReference type="Pfam" id="PF07715"/>
    </source>
</evidence>
<evidence type="ECO:0000313" key="10">
    <source>
        <dbReference type="EMBL" id="MFD2570860.1"/>
    </source>
</evidence>
<keyword evidence="2 7" id="KW-0813">Transport</keyword>
<dbReference type="InterPro" id="IPR039426">
    <property type="entry name" value="TonB-dep_rcpt-like"/>
</dbReference>
<dbReference type="RefSeq" id="WP_381521894.1">
    <property type="nucleotide sequence ID" value="NZ_JBHULN010000004.1"/>
</dbReference>
<proteinExistence type="inferred from homology"/>
<dbReference type="Gene3D" id="2.170.130.10">
    <property type="entry name" value="TonB-dependent receptor, plug domain"/>
    <property type="match status" value="1"/>
</dbReference>
<dbReference type="NCBIfam" id="TIGR04056">
    <property type="entry name" value="OMP_RagA_SusC"/>
    <property type="match status" value="1"/>
</dbReference>
<dbReference type="InterPro" id="IPR012910">
    <property type="entry name" value="Plug_dom"/>
</dbReference>
<dbReference type="InterPro" id="IPR037066">
    <property type="entry name" value="Plug_dom_sf"/>
</dbReference>
<evidence type="ECO:0000256" key="2">
    <source>
        <dbReference type="ARBA" id="ARBA00022448"/>
    </source>
</evidence>
<dbReference type="InterPro" id="IPR023996">
    <property type="entry name" value="TonB-dep_OMP_SusC/RagA"/>
</dbReference>
<dbReference type="Pfam" id="PF13715">
    <property type="entry name" value="CarbopepD_reg_2"/>
    <property type="match status" value="1"/>
</dbReference>
<keyword evidence="11" id="KW-1185">Reference proteome</keyword>
<feature type="chain" id="PRO_5046755116" evidence="8">
    <location>
        <begin position="33"/>
        <end position="1034"/>
    </location>
</feature>
<organism evidence="10 11">
    <name type="scientific">Spirosoma soli</name>
    <dbReference type="NCBI Taxonomy" id="1770529"/>
    <lineage>
        <taxon>Bacteria</taxon>
        <taxon>Pseudomonadati</taxon>
        <taxon>Bacteroidota</taxon>
        <taxon>Cytophagia</taxon>
        <taxon>Cytophagales</taxon>
        <taxon>Cytophagaceae</taxon>
        <taxon>Spirosoma</taxon>
    </lineage>
</organism>
<keyword evidence="3 7" id="KW-1134">Transmembrane beta strand</keyword>
<sequence>MKKHRQSAKRIRAMAGITLIPLALSVPPSLCAAPLPENGFIFSARPGNVLAAEVTVSGTVKDEAGAALPGVNVLLKGTSRGATTDAKGQFSITVPDAKSTLIFSFVGYQSQEVVVGSSSQITITLVADNKTLNEVVVVGYGTQKVKDLTGSVGIVKVDDARKTASYDIAKQLQGQVAGVTVQSSGEPGGFVQIKIRGISSFGNNGPLFVIDGVPVNDPFDFSPDDVESIQVLKDASAGAIYGSRAATGVVIITTKKGKAGPLKVDYNGYAGSNKIYRSIPVLDRVGYQTVVRAAETNAGLSLAPGNDPANPAFISNVNTDWQKVGLKTGYIQDHNLNFSGGTEALRGSVGLGYFDQSSTVTGPQNYTRYSLNTNLVGKKGIFNFGAKIAYTNSEKIGAESTRDHAVFGGAVTNLLTAIPTMPVYDPNRLGGFGGSDNITQRAITLNVVGMNSLLRGAEKRNRLLTNVWGEAEILKNLKYRLNLSYDNTNSNYQYFEPKYDLGFYYLQAIAIYNQNVTQNSIGLAENTLTYLHEFGKHKLDFLAGYTYQKGVFEGVYGSLRGLTEPYIKTLGAGIEESGSRTVTGTQFNSTLISTLARVNYNFADKYLLTVNFRRDGSSRFSPDYRFGNFGSVAAAWNIHNDIKLPEIFTTLKLRGGYGTLGNQNIGDYLFDSYINTNAGYVFNNVLVPGATRTQVVDPNIKWESKRTTNVAIDMGLLQDRLSFTAEYFDNRAYDMLAPVPIPYSVGATNATITTNAASVRNYGIEFTGAYRKRSGDFQYEISGNVHTLTNRVLELGGNNNPIYGAASKTEVGHSVGEIFGYRTEGIFQTAEEVKNHATQPNAAPGDIKFVDTNGDKQISATDRVYLGSAIPKVYFGANFNASYRNFDLSFFVQGNAGNKVYNGIYRDLMNLQYGNASVDALNFWTPTNTNTNVPRPIIGDPNTNNRDSDRFVESGSYARLQNAQIGYTLPASALAKIKGISRLRAYVSGQNVFLITKYRGLDPDFNSDGLFSRGFDWGSYPNPRSILIGLQIGL</sequence>
<keyword evidence="5 7" id="KW-0472">Membrane</keyword>
<dbReference type="SUPFAM" id="SSF49464">
    <property type="entry name" value="Carboxypeptidase regulatory domain-like"/>
    <property type="match status" value="1"/>
</dbReference>
<comment type="similarity">
    <text evidence="7">Belongs to the TonB-dependent receptor family.</text>
</comment>
<dbReference type="SUPFAM" id="SSF56935">
    <property type="entry name" value="Porins"/>
    <property type="match status" value="1"/>
</dbReference>
<dbReference type="Pfam" id="PF07715">
    <property type="entry name" value="Plug"/>
    <property type="match status" value="1"/>
</dbReference>
<dbReference type="PROSITE" id="PS52016">
    <property type="entry name" value="TONB_DEPENDENT_REC_3"/>
    <property type="match status" value="1"/>
</dbReference>
<protein>
    <submittedName>
        <fullName evidence="10">SusC/RagA family TonB-linked outer membrane protein</fullName>
    </submittedName>
</protein>
<keyword evidence="4 7" id="KW-0812">Transmembrane</keyword>
<dbReference type="Gene3D" id="2.40.170.20">
    <property type="entry name" value="TonB-dependent receptor, beta-barrel domain"/>
    <property type="match status" value="1"/>
</dbReference>
<evidence type="ECO:0000256" key="8">
    <source>
        <dbReference type="SAM" id="SignalP"/>
    </source>
</evidence>
<dbReference type="InterPro" id="IPR023997">
    <property type="entry name" value="TonB-dep_OMP_SusC/RagA_CS"/>
</dbReference>
<evidence type="ECO:0000256" key="4">
    <source>
        <dbReference type="ARBA" id="ARBA00022692"/>
    </source>
</evidence>
<dbReference type="InterPro" id="IPR036942">
    <property type="entry name" value="Beta-barrel_TonB_sf"/>
</dbReference>
<evidence type="ECO:0000256" key="7">
    <source>
        <dbReference type="PROSITE-ProRule" id="PRU01360"/>
    </source>
</evidence>
<evidence type="ECO:0000313" key="11">
    <source>
        <dbReference type="Proteomes" id="UP001597469"/>
    </source>
</evidence>
<evidence type="ECO:0000256" key="5">
    <source>
        <dbReference type="ARBA" id="ARBA00023136"/>
    </source>
</evidence>
<evidence type="ECO:0000256" key="6">
    <source>
        <dbReference type="ARBA" id="ARBA00023237"/>
    </source>
</evidence>
<evidence type="ECO:0000256" key="1">
    <source>
        <dbReference type="ARBA" id="ARBA00004571"/>
    </source>
</evidence>
<evidence type="ECO:0000256" key="3">
    <source>
        <dbReference type="ARBA" id="ARBA00022452"/>
    </source>
</evidence>
<comment type="subcellular location">
    <subcellularLocation>
        <location evidence="1 7">Cell outer membrane</location>
        <topology evidence="1 7">Multi-pass membrane protein</topology>
    </subcellularLocation>
</comment>
<accession>A0ABW5M1E9</accession>
<dbReference type="EMBL" id="JBHULN010000004">
    <property type="protein sequence ID" value="MFD2570860.1"/>
    <property type="molecule type" value="Genomic_DNA"/>
</dbReference>
<name>A0ABW5M1E9_9BACT</name>
<gene>
    <name evidence="10" type="ORF">ACFSUS_09470</name>
</gene>
<feature type="domain" description="TonB-dependent receptor plug" evidence="9">
    <location>
        <begin position="145"/>
        <end position="249"/>
    </location>
</feature>
<comment type="caution">
    <text evidence="10">The sequence shown here is derived from an EMBL/GenBank/DDBJ whole genome shotgun (WGS) entry which is preliminary data.</text>
</comment>
<dbReference type="Proteomes" id="UP001597469">
    <property type="component" value="Unassembled WGS sequence"/>
</dbReference>
<dbReference type="NCBIfam" id="TIGR04057">
    <property type="entry name" value="SusC_RagA_signa"/>
    <property type="match status" value="1"/>
</dbReference>
<reference evidence="11" key="1">
    <citation type="journal article" date="2019" name="Int. J. Syst. Evol. Microbiol.">
        <title>The Global Catalogue of Microorganisms (GCM) 10K type strain sequencing project: providing services to taxonomists for standard genome sequencing and annotation.</title>
        <authorList>
            <consortium name="The Broad Institute Genomics Platform"/>
            <consortium name="The Broad Institute Genome Sequencing Center for Infectious Disease"/>
            <person name="Wu L."/>
            <person name="Ma J."/>
        </authorList>
    </citation>
    <scope>NUCLEOTIDE SEQUENCE [LARGE SCALE GENOMIC DNA]</scope>
    <source>
        <strain evidence="11">KCTC 42805</strain>
    </source>
</reference>